<proteinExistence type="predicted"/>
<accession>A0ABM8EEI8</accession>
<dbReference type="EMBL" id="AP027144">
    <property type="protein sequence ID" value="BDV36463.1"/>
    <property type="molecule type" value="Genomic_DNA"/>
</dbReference>
<organism evidence="1 2">
    <name type="scientific">Methylocystis iwaonis</name>
    <dbReference type="NCBI Taxonomy" id="2885079"/>
    <lineage>
        <taxon>Bacteria</taxon>
        <taxon>Pseudomonadati</taxon>
        <taxon>Pseudomonadota</taxon>
        <taxon>Alphaproteobacteria</taxon>
        <taxon>Hyphomicrobiales</taxon>
        <taxon>Methylocystaceae</taxon>
        <taxon>Methylocystis</taxon>
    </lineage>
</organism>
<sequence length="70" mass="7708">MADIQIANIEQHPNGRLLFSVRAQASGGRMEFPIAVQDEGSAERNEVAALRSTLRFAEELAESVRLRLGL</sequence>
<geneLocation type="plasmid" evidence="1 2">
    <name>pSS37A-Re-2</name>
</geneLocation>
<evidence type="ECO:0000313" key="2">
    <source>
        <dbReference type="Proteomes" id="UP001317629"/>
    </source>
</evidence>
<gene>
    <name evidence="1" type="ORF">SS37A_39930</name>
</gene>
<evidence type="ECO:0000313" key="1">
    <source>
        <dbReference type="EMBL" id="BDV36463.1"/>
    </source>
</evidence>
<keyword evidence="1" id="KW-0614">Plasmid</keyword>
<dbReference type="Proteomes" id="UP001317629">
    <property type="component" value="Plasmid pSS37A-Re-2"/>
</dbReference>
<keyword evidence="2" id="KW-1185">Reference proteome</keyword>
<reference evidence="1 2" key="1">
    <citation type="journal article" date="2023" name="Int. J. Syst. Evol. Microbiol.">
        <title>Methylocystis iwaonis sp. nov., a type II methane-oxidizing bacterium from surface soil of a rice paddy field in Japan, and emended description of the genus Methylocystis (ex Whittenbury et al. 1970) Bowman et al. 1993.</title>
        <authorList>
            <person name="Kaise H."/>
            <person name="Sawadogo J.B."/>
            <person name="Alam M.S."/>
            <person name="Ueno C."/>
            <person name="Dianou D."/>
            <person name="Shinjo R."/>
            <person name="Asakawa S."/>
        </authorList>
    </citation>
    <scope>NUCLEOTIDE SEQUENCE [LARGE SCALE GENOMIC DNA]</scope>
    <source>
        <strain evidence="1 2">SS37A-Re</strain>
    </source>
</reference>
<name>A0ABM8EEI8_9HYPH</name>
<protein>
    <submittedName>
        <fullName evidence="1">Uncharacterized protein</fullName>
    </submittedName>
</protein>